<dbReference type="PANTHER" id="PTHR42718">
    <property type="entry name" value="MAJOR FACILITATOR SUPERFAMILY MULTIDRUG TRANSPORTER MFSC"/>
    <property type="match status" value="1"/>
</dbReference>
<evidence type="ECO:0000259" key="6">
    <source>
        <dbReference type="PROSITE" id="PS50850"/>
    </source>
</evidence>
<feature type="transmembrane region" description="Helical" evidence="5">
    <location>
        <begin position="142"/>
        <end position="165"/>
    </location>
</feature>
<evidence type="ECO:0000256" key="2">
    <source>
        <dbReference type="ARBA" id="ARBA00022692"/>
    </source>
</evidence>
<dbReference type="SUPFAM" id="SSF103473">
    <property type="entry name" value="MFS general substrate transporter"/>
    <property type="match status" value="1"/>
</dbReference>
<dbReference type="PROSITE" id="PS50850">
    <property type="entry name" value="MFS"/>
    <property type="match status" value="1"/>
</dbReference>
<comment type="subcellular location">
    <subcellularLocation>
        <location evidence="1">Membrane</location>
        <topology evidence="1">Multi-pass membrane protein</topology>
    </subcellularLocation>
</comment>
<feature type="transmembrane region" description="Helical" evidence="5">
    <location>
        <begin position="109"/>
        <end position="130"/>
    </location>
</feature>
<dbReference type="Pfam" id="PF07690">
    <property type="entry name" value="MFS_1"/>
    <property type="match status" value="1"/>
</dbReference>
<gene>
    <name evidence="7" type="ORF">GCM10007094_00540</name>
</gene>
<comment type="caution">
    <text evidence="7">The sequence shown here is derived from an EMBL/GenBank/DDBJ whole genome shotgun (WGS) entry which is preliminary data.</text>
</comment>
<feature type="transmembrane region" description="Helical" evidence="5">
    <location>
        <begin position="315"/>
        <end position="337"/>
    </location>
</feature>
<name>A0ABQ3DUP5_9HYPH</name>
<evidence type="ECO:0000313" key="7">
    <source>
        <dbReference type="EMBL" id="GHB17030.1"/>
    </source>
</evidence>
<dbReference type="InterPro" id="IPR011701">
    <property type="entry name" value="MFS"/>
</dbReference>
<feature type="transmembrane region" description="Helical" evidence="5">
    <location>
        <begin position="54"/>
        <end position="72"/>
    </location>
</feature>
<feature type="domain" description="Major facilitator superfamily (MFS) profile" evidence="6">
    <location>
        <begin position="18"/>
        <end position="475"/>
    </location>
</feature>
<evidence type="ECO:0000256" key="3">
    <source>
        <dbReference type="ARBA" id="ARBA00022989"/>
    </source>
</evidence>
<organism evidence="7 8">
    <name type="scientific">Pseudovibrio japonicus</name>
    <dbReference type="NCBI Taxonomy" id="366534"/>
    <lineage>
        <taxon>Bacteria</taxon>
        <taxon>Pseudomonadati</taxon>
        <taxon>Pseudomonadota</taxon>
        <taxon>Alphaproteobacteria</taxon>
        <taxon>Hyphomicrobiales</taxon>
        <taxon>Stappiaceae</taxon>
        <taxon>Pseudovibrio</taxon>
    </lineage>
</organism>
<feature type="transmembrane region" description="Helical" evidence="5">
    <location>
        <begin position="233"/>
        <end position="257"/>
    </location>
</feature>
<dbReference type="Proteomes" id="UP000637980">
    <property type="component" value="Unassembled WGS sequence"/>
</dbReference>
<keyword evidence="3 5" id="KW-1133">Transmembrane helix</keyword>
<feature type="transmembrane region" description="Helical" evidence="5">
    <location>
        <begin position="177"/>
        <end position="197"/>
    </location>
</feature>
<feature type="transmembrane region" description="Helical" evidence="5">
    <location>
        <begin position="418"/>
        <end position="439"/>
    </location>
</feature>
<proteinExistence type="predicted"/>
<feature type="transmembrane region" description="Helical" evidence="5">
    <location>
        <begin position="209"/>
        <end position="227"/>
    </location>
</feature>
<dbReference type="PANTHER" id="PTHR42718:SF39">
    <property type="entry name" value="ACTINORHODIN TRANSPORTER-RELATED"/>
    <property type="match status" value="1"/>
</dbReference>
<dbReference type="RefSeq" id="WP_189434289.1">
    <property type="nucleotide sequence ID" value="NZ_BMXE01000001.1"/>
</dbReference>
<dbReference type="EMBL" id="BMXE01000001">
    <property type="protein sequence ID" value="GHB17030.1"/>
    <property type="molecule type" value="Genomic_DNA"/>
</dbReference>
<reference evidence="8" key="1">
    <citation type="journal article" date="2019" name="Int. J. Syst. Evol. Microbiol.">
        <title>The Global Catalogue of Microorganisms (GCM) 10K type strain sequencing project: providing services to taxonomists for standard genome sequencing and annotation.</title>
        <authorList>
            <consortium name="The Broad Institute Genomics Platform"/>
            <consortium name="The Broad Institute Genome Sequencing Center for Infectious Disease"/>
            <person name="Wu L."/>
            <person name="Ma J."/>
        </authorList>
    </citation>
    <scope>NUCLEOTIDE SEQUENCE [LARGE SCALE GENOMIC DNA]</scope>
    <source>
        <strain evidence="8">KCTC 12861</strain>
    </source>
</reference>
<feature type="transmembrane region" description="Helical" evidence="5">
    <location>
        <begin position="278"/>
        <end position="303"/>
    </location>
</feature>
<dbReference type="CDD" id="cd17321">
    <property type="entry name" value="MFS_MMR_MDR_like"/>
    <property type="match status" value="1"/>
</dbReference>
<feature type="transmembrane region" description="Helical" evidence="5">
    <location>
        <begin position="374"/>
        <end position="397"/>
    </location>
</feature>
<feature type="transmembrane region" description="Helical" evidence="5">
    <location>
        <begin position="84"/>
        <end position="103"/>
    </location>
</feature>
<keyword evidence="8" id="KW-1185">Reference proteome</keyword>
<evidence type="ECO:0000256" key="1">
    <source>
        <dbReference type="ARBA" id="ARBA00004141"/>
    </source>
</evidence>
<feature type="transmembrane region" description="Helical" evidence="5">
    <location>
        <begin position="21"/>
        <end position="42"/>
    </location>
</feature>
<feature type="transmembrane region" description="Helical" evidence="5">
    <location>
        <begin position="344"/>
        <end position="362"/>
    </location>
</feature>
<sequence>MTPNSLHLKGRARGRPLAVAALFLAAFMNLLDVTIVNLALPVIQSELRATPTQLEWVLVIYVLAFGAGLLPFGRFGDAFGRMKLFSWGIIFFISSSLICGLAQNVETLIAARGFQGVTAAMMVPQVLAIVHVLFEPEERGKIIGIFATVNGFGAVAGPILGGAIVSADLADLSWRPIFLINLPLGLLSLLGALVFLPKMPPAHKQSPDWIGACTFVSIILGITYPLVEGRALGWPVWCFALIAVSGILAVFFVGSQLKRAQKNLLQLIPASLLRDKAFLSGLVVISLFFSGVSGVMFILAIFLQWGHGFSPLDAGLASAFHPVGVMIASSLTVRLGARFLAPRLAAGAGLLLIGMTSLQLVILMSSGPFSVLDFIAPLLLIGVGMGTAISAMFQSVLLRVSGPDAGAGSGILQTFQQLGIAIGITIVGQIFFSALGQASDPETFNSAASHALLYSIGVYLLLTLIHLASLLKSKKMSTA</sequence>
<protein>
    <submittedName>
        <fullName evidence="7">MFS transporter</fullName>
    </submittedName>
</protein>
<keyword evidence="4 5" id="KW-0472">Membrane</keyword>
<dbReference type="InterPro" id="IPR036259">
    <property type="entry name" value="MFS_trans_sf"/>
</dbReference>
<accession>A0ABQ3DUP5</accession>
<evidence type="ECO:0000313" key="8">
    <source>
        <dbReference type="Proteomes" id="UP000637980"/>
    </source>
</evidence>
<dbReference type="Gene3D" id="1.20.1720.10">
    <property type="entry name" value="Multidrug resistance protein D"/>
    <property type="match status" value="1"/>
</dbReference>
<dbReference type="InterPro" id="IPR020846">
    <property type="entry name" value="MFS_dom"/>
</dbReference>
<evidence type="ECO:0000256" key="4">
    <source>
        <dbReference type="ARBA" id="ARBA00023136"/>
    </source>
</evidence>
<evidence type="ECO:0000256" key="5">
    <source>
        <dbReference type="SAM" id="Phobius"/>
    </source>
</evidence>
<dbReference type="Gene3D" id="1.20.1250.20">
    <property type="entry name" value="MFS general substrate transporter like domains"/>
    <property type="match status" value="1"/>
</dbReference>
<keyword evidence="2 5" id="KW-0812">Transmembrane</keyword>
<feature type="transmembrane region" description="Helical" evidence="5">
    <location>
        <begin position="451"/>
        <end position="471"/>
    </location>
</feature>